<keyword evidence="8 9" id="KW-0472">Membrane</keyword>
<keyword evidence="4 9" id="KW-0812">Transmembrane</keyword>
<comment type="caution">
    <text evidence="12">The sequence shown here is derived from an EMBL/GenBank/DDBJ whole genome shotgun (WGS) entry which is preliminary data.</text>
</comment>
<feature type="transmembrane region" description="Helical" evidence="9">
    <location>
        <begin position="245"/>
        <end position="267"/>
    </location>
</feature>
<protein>
    <submittedName>
        <fullName evidence="12">Multidrug ABC transporter permease</fullName>
    </submittedName>
</protein>
<reference evidence="12 13" key="1">
    <citation type="submission" date="2016-08" db="EMBL/GenBank/DDBJ databases">
        <title>A new outlook on sporulation: Clostridium algidixylanolyticum.</title>
        <authorList>
            <person name="Poppleton D.I."/>
            <person name="Gribaldo S."/>
        </authorList>
    </citation>
    <scope>NUCLEOTIDE SEQUENCE [LARGE SCALE GENOMIC DNA]</scope>
    <source>
        <strain evidence="12 13">SPL73</strain>
    </source>
</reference>
<sequence length="585" mass="64307">MSYAGTYKISMILSWLFSALGGILSLGPYICIYFAAQTLLEAGENLTLLNREQMAHFGWMAVTLTGFSFMLYGLGLLFSHLAAFNLMANLRIQLIRHLGELPLGFHISNPSGKLRKIIERNTESMENFVAHQLPDLTQAVVTPLAFLVSMILFDWRLALICLIPIAIGFVILGSMLQGESSGFLEQYQKSQADMSNAAVEYVRGISVVKVFGQTVHSFKNFHDSIMNYKSFVTQYSLSMGKPMSGYIACVHGIFFVLIPAGITFYQISSNPKGFILSFIFFIVFTPLVAVMLMKVMYSSSNKLITTQALDTIESLLNEKQMPQAINSQKPSSYNIVFDSVSFQYEKNGSKTIDQLSFTAKAGTVTALVGASGGGKSTVANLIARFWDVDDGSICVGGVNVKDMDYDQWLSQVSFVFQDVNLFKMSIAENVAFSKPTATEEEILKALSLAQCDDILAKLPDGIHTVIGTKGVYLSGGEMQRIALARAILKDSPVVLLDEATAFADPENEYKIQKALDVLMQGKTVLMIAHRLSTITSAEQILVLKNGRLAERGSHTELLELSGLYAGMYKEYQSGTSWKIGGKTHA</sequence>
<dbReference type="GO" id="GO:0016887">
    <property type="term" value="F:ATP hydrolysis activity"/>
    <property type="evidence" value="ECO:0007669"/>
    <property type="project" value="InterPro"/>
</dbReference>
<dbReference type="InterPro" id="IPR039421">
    <property type="entry name" value="Type_1_exporter"/>
</dbReference>
<dbReference type="Gene3D" id="1.20.1560.10">
    <property type="entry name" value="ABC transporter type 1, transmembrane domain"/>
    <property type="match status" value="1"/>
</dbReference>
<dbReference type="AlphaFoldDB" id="A0A419TD55"/>
<evidence type="ECO:0000256" key="2">
    <source>
        <dbReference type="ARBA" id="ARBA00022448"/>
    </source>
</evidence>
<comment type="subcellular location">
    <subcellularLocation>
        <location evidence="1">Cell membrane</location>
        <topology evidence="1">Multi-pass membrane protein</topology>
    </subcellularLocation>
</comment>
<dbReference type="SMART" id="SM00382">
    <property type="entry name" value="AAA"/>
    <property type="match status" value="1"/>
</dbReference>
<accession>A0A419TD55</accession>
<dbReference type="PROSITE" id="PS50893">
    <property type="entry name" value="ABC_TRANSPORTER_2"/>
    <property type="match status" value="1"/>
</dbReference>
<organism evidence="12 13">
    <name type="scientific">Lacrimispora algidixylanolytica</name>
    <dbReference type="NCBI Taxonomy" id="94868"/>
    <lineage>
        <taxon>Bacteria</taxon>
        <taxon>Bacillati</taxon>
        <taxon>Bacillota</taxon>
        <taxon>Clostridia</taxon>
        <taxon>Lachnospirales</taxon>
        <taxon>Lachnospiraceae</taxon>
        <taxon>Lacrimispora</taxon>
    </lineage>
</organism>
<name>A0A419TD55_9FIRM</name>
<feature type="domain" description="ABC transporter" evidence="10">
    <location>
        <begin position="335"/>
        <end position="570"/>
    </location>
</feature>
<evidence type="ECO:0000259" key="11">
    <source>
        <dbReference type="PROSITE" id="PS50929"/>
    </source>
</evidence>
<evidence type="ECO:0000256" key="4">
    <source>
        <dbReference type="ARBA" id="ARBA00022692"/>
    </source>
</evidence>
<dbReference type="PROSITE" id="PS50929">
    <property type="entry name" value="ABC_TM1F"/>
    <property type="match status" value="1"/>
</dbReference>
<evidence type="ECO:0000313" key="13">
    <source>
        <dbReference type="Proteomes" id="UP000284277"/>
    </source>
</evidence>
<feature type="transmembrane region" description="Helical" evidence="9">
    <location>
        <begin position="157"/>
        <end position="176"/>
    </location>
</feature>
<dbReference type="GO" id="GO:0005886">
    <property type="term" value="C:plasma membrane"/>
    <property type="evidence" value="ECO:0007669"/>
    <property type="project" value="UniProtKB-SubCell"/>
</dbReference>
<dbReference type="SUPFAM" id="SSF52540">
    <property type="entry name" value="P-loop containing nucleoside triphosphate hydrolases"/>
    <property type="match status" value="1"/>
</dbReference>
<dbReference type="InterPro" id="IPR003439">
    <property type="entry name" value="ABC_transporter-like_ATP-bd"/>
</dbReference>
<dbReference type="GO" id="GO:0005524">
    <property type="term" value="F:ATP binding"/>
    <property type="evidence" value="ECO:0007669"/>
    <property type="project" value="UniProtKB-KW"/>
</dbReference>
<keyword evidence="7 9" id="KW-1133">Transmembrane helix</keyword>
<evidence type="ECO:0000256" key="5">
    <source>
        <dbReference type="ARBA" id="ARBA00022741"/>
    </source>
</evidence>
<evidence type="ECO:0000259" key="10">
    <source>
        <dbReference type="PROSITE" id="PS50893"/>
    </source>
</evidence>
<keyword evidence="6" id="KW-0067">ATP-binding</keyword>
<dbReference type="FunFam" id="3.40.50.300:FF:000221">
    <property type="entry name" value="Multidrug ABC transporter ATP-binding protein"/>
    <property type="match status" value="1"/>
</dbReference>
<dbReference type="EMBL" id="MCIA01000001">
    <property type="protein sequence ID" value="RKD35385.1"/>
    <property type="molecule type" value="Genomic_DNA"/>
</dbReference>
<dbReference type="PANTHER" id="PTHR24221">
    <property type="entry name" value="ATP-BINDING CASSETTE SUB-FAMILY B"/>
    <property type="match status" value="1"/>
</dbReference>
<dbReference type="InterPro" id="IPR003593">
    <property type="entry name" value="AAA+_ATPase"/>
</dbReference>
<dbReference type="Gene3D" id="3.40.50.300">
    <property type="entry name" value="P-loop containing nucleotide triphosphate hydrolases"/>
    <property type="match status" value="1"/>
</dbReference>
<feature type="domain" description="ABC transmembrane type-1" evidence="11">
    <location>
        <begin position="16"/>
        <end position="266"/>
    </location>
</feature>
<evidence type="ECO:0000256" key="6">
    <source>
        <dbReference type="ARBA" id="ARBA00022840"/>
    </source>
</evidence>
<proteinExistence type="predicted"/>
<dbReference type="InterPro" id="IPR017871">
    <property type="entry name" value="ABC_transporter-like_CS"/>
</dbReference>
<dbReference type="SUPFAM" id="SSF90123">
    <property type="entry name" value="ABC transporter transmembrane region"/>
    <property type="match status" value="1"/>
</dbReference>
<feature type="transmembrane region" description="Helical" evidence="9">
    <location>
        <begin position="56"/>
        <end position="86"/>
    </location>
</feature>
<feature type="transmembrane region" description="Helical" evidence="9">
    <location>
        <begin position="274"/>
        <end position="297"/>
    </location>
</feature>
<evidence type="ECO:0000256" key="1">
    <source>
        <dbReference type="ARBA" id="ARBA00004651"/>
    </source>
</evidence>
<dbReference type="InterPro" id="IPR027417">
    <property type="entry name" value="P-loop_NTPase"/>
</dbReference>
<dbReference type="InterPro" id="IPR036640">
    <property type="entry name" value="ABC1_TM_sf"/>
</dbReference>
<keyword evidence="2" id="KW-0813">Transport</keyword>
<dbReference type="PANTHER" id="PTHR24221:SF397">
    <property type="entry name" value="ABC TRANSPORTER, ATP-BINDING TRANSMEMBRANE PROTEIN"/>
    <property type="match status" value="1"/>
</dbReference>
<dbReference type="InterPro" id="IPR011527">
    <property type="entry name" value="ABC1_TM_dom"/>
</dbReference>
<feature type="transmembrane region" description="Helical" evidence="9">
    <location>
        <begin position="12"/>
        <end position="36"/>
    </location>
</feature>
<dbReference type="PROSITE" id="PS00211">
    <property type="entry name" value="ABC_TRANSPORTER_1"/>
    <property type="match status" value="1"/>
</dbReference>
<evidence type="ECO:0000256" key="9">
    <source>
        <dbReference type="SAM" id="Phobius"/>
    </source>
</evidence>
<dbReference type="Pfam" id="PF00664">
    <property type="entry name" value="ABC_membrane"/>
    <property type="match status" value="1"/>
</dbReference>
<keyword evidence="5" id="KW-0547">Nucleotide-binding</keyword>
<keyword evidence="3" id="KW-1003">Cell membrane</keyword>
<dbReference type="Proteomes" id="UP000284277">
    <property type="component" value="Unassembled WGS sequence"/>
</dbReference>
<evidence type="ECO:0000256" key="3">
    <source>
        <dbReference type="ARBA" id="ARBA00022475"/>
    </source>
</evidence>
<dbReference type="Pfam" id="PF00005">
    <property type="entry name" value="ABC_tran"/>
    <property type="match status" value="1"/>
</dbReference>
<gene>
    <name evidence="12" type="ORF">BET01_00945</name>
</gene>
<keyword evidence="13" id="KW-1185">Reference proteome</keyword>
<dbReference type="GO" id="GO:0034040">
    <property type="term" value="F:ATPase-coupled lipid transmembrane transporter activity"/>
    <property type="evidence" value="ECO:0007669"/>
    <property type="project" value="TreeGrafter"/>
</dbReference>
<evidence type="ECO:0000256" key="8">
    <source>
        <dbReference type="ARBA" id="ARBA00023136"/>
    </source>
</evidence>
<dbReference type="GO" id="GO:0140359">
    <property type="term" value="F:ABC-type transporter activity"/>
    <property type="evidence" value="ECO:0007669"/>
    <property type="project" value="InterPro"/>
</dbReference>
<evidence type="ECO:0000313" key="12">
    <source>
        <dbReference type="EMBL" id="RKD35385.1"/>
    </source>
</evidence>
<evidence type="ECO:0000256" key="7">
    <source>
        <dbReference type="ARBA" id="ARBA00022989"/>
    </source>
</evidence>